<feature type="region of interest" description="Disordered" evidence="2">
    <location>
        <begin position="244"/>
        <end position="338"/>
    </location>
</feature>
<gene>
    <name evidence="4" type="ORF">BDW02DRAFT_493181</name>
</gene>
<dbReference type="GO" id="GO:0008270">
    <property type="term" value="F:zinc ion binding"/>
    <property type="evidence" value="ECO:0007669"/>
    <property type="project" value="InterPro"/>
</dbReference>
<dbReference type="OrthoDB" id="3921198at2759"/>
<keyword evidence="1" id="KW-0539">Nucleus</keyword>
<dbReference type="InterPro" id="IPR052973">
    <property type="entry name" value="Fungal_sec-metab_reg_TF"/>
</dbReference>
<reference evidence="4" key="1">
    <citation type="submission" date="2020-01" db="EMBL/GenBank/DDBJ databases">
        <authorList>
            <consortium name="DOE Joint Genome Institute"/>
            <person name="Haridas S."/>
            <person name="Albert R."/>
            <person name="Binder M."/>
            <person name="Bloem J."/>
            <person name="Labutti K."/>
            <person name="Salamov A."/>
            <person name="Andreopoulos B."/>
            <person name="Baker S.E."/>
            <person name="Barry K."/>
            <person name="Bills G."/>
            <person name="Bluhm B.H."/>
            <person name="Cannon C."/>
            <person name="Castanera R."/>
            <person name="Culley D.E."/>
            <person name="Daum C."/>
            <person name="Ezra D."/>
            <person name="Gonzalez J.B."/>
            <person name="Henrissat B."/>
            <person name="Kuo A."/>
            <person name="Liang C."/>
            <person name="Lipzen A."/>
            <person name="Lutzoni F."/>
            <person name="Magnuson J."/>
            <person name="Mondo S."/>
            <person name="Nolan M."/>
            <person name="Ohm R."/>
            <person name="Pangilinan J."/>
            <person name="Park H.-J."/>
            <person name="Ramirez L."/>
            <person name="Alfaro M."/>
            <person name="Sun H."/>
            <person name="Tritt A."/>
            <person name="Yoshinaga Y."/>
            <person name="Zwiers L.-H."/>
            <person name="Turgeon B.G."/>
            <person name="Goodwin S.B."/>
            <person name="Spatafora J.W."/>
            <person name="Crous P.W."/>
            <person name="Grigoriev I.V."/>
        </authorList>
    </citation>
    <scope>NUCLEOTIDE SEQUENCE</scope>
    <source>
        <strain evidence="4">P77</strain>
    </source>
</reference>
<evidence type="ECO:0000259" key="3">
    <source>
        <dbReference type="PROSITE" id="PS50048"/>
    </source>
</evidence>
<dbReference type="CDD" id="cd00067">
    <property type="entry name" value="GAL4"/>
    <property type="match status" value="1"/>
</dbReference>
<keyword evidence="5" id="KW-1185">Reference proteome</keyword>
<dbReference type="InterPro" id="IPR001138">
    <property type="entry name" value="Zn2Cys6_DnaBD"/>
</dbReference>
<protein>
    <recommendedName>
        <fullName evidence="3">Zn(2)-C6 fungal-type domain-containing protein</fullName>
    </recommendedName>
</protein>
<organism evidence="4 5">
    <name type="scientific">Decorospora gaudefroyi</name>
    <dbReference type="NCBI Taxonomy" id="184978"/>
    <lineage>
        <taxon>Eukaryota</taxon>
        <taxon>Fungi</taxon>
        <taxon>Dikarya</taxon>
        <taxon>Ascomycota</taxon>
        <taxon>Pezizomycotina</taxon>
        <taxon>Dothideomycetes</taxon>
        <taxon>Pleosporomycetidae</taxon>
        <taxon>Pleosporales</taxon>
        <taxon>Pleosporineae</taxon>
        <taxon>Pleosporaceae</taxon>
        <taxon>Decorospora</taxon>
    </lineage>
</organism>
<feature type="compositionally biased region" description="Polar residues" evidence="2">
    <location>
        <begin position="253"/>
        <end position="266"/>
    </location>
</feature>
<proteinExistence type="predicted"/>
<dbReference type="PANTHER" id="PTHR35392:SF3">
    <property type="entry name" value="ZN(2)-C6 FUNGAL-TYPE DOMAIN-CONTAINING PROTEIN"/>
    <property type="match status" value="1"/>
</dbReference>
<dbReference type="Pfam" id="PF00172">
    <property type="entry name" value="Zn_clus"/>
    <property type="match status" value="1"/>
</dbReference>
<dbReference type="EMBL" id="ML975271">
    <property type="protein sequence ID" value="KAF1836590.1"/>
    <property type="molecule type" value="Genomic_DNA"/>
</dbReference>
<evidence type="ECO:0000256" key="2">
    <source>
        <dbReference type="SAM" id="MobiDB-lite"/>
    </source>
</evidence>
<dbReference type="InterPro" id="IPR036864">
    <property type="entry name" value="Zn2-C6_fun-type_DNA-bd_sf"/>
</dbReference>
<dbReference type="SMART" id="SM00066">
    <property type="entry name" value="GAL4"/>
    <property type="match status" value="1"/>
</dbReference>
<evidence type="ECO:0000313" key="5">
    <source>
        <dbReference type="Proteomes" id="UP000800040"/>
    </source>
</evidence>
<feature type="domain" description="Zn(2)-C6 fungal-type" evidence="3">
    <location>
        <begin position="357"/>
        <end position="392"/>
    </location>
</feature>
<feature type="compositionally biased region" description="Polar residues" evidence="2">
    <location>
        <begin position="300"/>
        <end position="327"/>
    </location>
</feature>
<dbReference type="GO" id="GO:0000981">
    <property type="term" value="F:DNA-binding transcription factor activity, RNA polymerase II-specific"/>
    <property type="evidence" value="ECO:0007669"/>
    <property type="project" value="InterPro"/>
</dbReference>
<dbReference type="PROSITE" id="PS50048">
    <property type="entry name" value="ZN2_CY6_FUNGAL_2"/>
    <property type="match status" value="1"/>
</dbReference>
<name>A0A6A5KKG1_9PLEO</name>
<evidence type="ECO:0000256" key="1">
    <source>
        <dbReference type="ARBA" id="ARBA00023242"/>
    </source>
</evidence>
<dbReference type="PANTHER" id="PTHR35392">
    <property type="entry name" value="ZN(II)2CYS6 TRANSCRIPTION FACTOR (EUROFUNG)-RELATED-RELATED"/>
    <property type="match status" value="1"/>
</dbReference>
<dbReference type="SUPFAM" id="SSF57701">
    <property type="entry name" value="Zn2/Cys6 DNA-binding domain"/>
    <property type="match status" value="1"/>
</dbReference>
<sequence length="764" mass="84211">MSHNHHDNLPNESLQNLLSLDDELYDPFFQGELRYPGAHDGSCSGSYELSEQPYLVSATPSVADGPPSLDYTVSAPPSFLEESSSFGQACETSLSFDTIATSPLAGQDEGQYVGSLGACDSALLSPLGQINESPILDTRYERIPNTFASSTGSFESTTETIFNPHITGSSHHFSGLDVRASQAFSNVGTWADQPRVVENDGSRAEVAPIDIPQSLPPSYNSVPSNYRQFYGSHEQHTRAITITEGARTHGPRSYNSRLASSPSTQRVPLMLSISPITSRHPRSAALSRSTSRSQRKVVTPSPTSESYGWVSYQPNPATNKLAPTSTEGLPGRAPRGRKRGLTAEQRSHAALMRIVGACSNCQRRKEKCDPGTPCRACLEYYKGELVNHPCRDHVLSDLSAVFLSDHLGWHPTARSLESFVDPSKFSVSTGITYTVPLCFGFGPKFPVSVHALQLIDHEPLVHEHIIYSWPPEPVSGPPHKDAVLPAVLTDDAKSKLVQTLDSHLSQLVTHHFRSFPLYCSPLRILREVYIFSRSVPTSSPHCRTLHQALKLLVLVHIGGDITLPSRSESLILDQLVRNTMDLPDGLDPKPCFIRSQFGAIMPGLALMLMKEVLSSLEQLLLNKDCDEWPIALAVLITILMTVESIHYHATKLPYHNQYDTARSANTEKDFSVDDQGVRELLVFYSACFSGCHARLRPDWEGESTRSCAHNDVRPEDIFIESLREAIRKASGAGYLAKKASEKRGHGDMGYFFDRLVARLVLLRP</sequence>
<feature type="compositionally biased region" description="Low complexity" evidence="2">
    <location>
        <begin position="283"/>
        <end position="292"/>
    </location>
</feature>
<dbReference type="Proteomes" id="UP000800040">
    <property type="component" value="Unassembled WGS sequence"/>
</dbReference>
<evidence type="ECO:0000313" key="4">
    <source>
        <dbReference type="EMBL" id="KAF1836590.1"/>
    </source>
</evidence>
<dbReference type="AlphaFoldDB" id="A0A6A5KKG1"/>
<accession>A0A6A5KKG1</accession>